<protein>
    <submittedName>
        <fullName evidence="1">Uncharacterized protein</fullName>
    </submittedName>
</protein>
<dbReference type="EMBL" id="FNQP01000018">
    <property type="protein sequence ID" value="SEA92456.1"/>
    <property type="molecule type" value="Genomic_DNA"/>
</dbReference>
<evidence type="ECO:0000313" key="1">
    <source>
        <dbReference type="EMBL" id="SEA92456.1"/>
    </source>
</evidence>
<dbReference type="RefSeq" id="WP_093069686.1">
    <property type="nucleotide sequence ID" value="NZ_FNQP01000018.1"/>
</dbReference>
<dbReference type="OrthoDB" id="9770435at2"/>
<sequence length="64" mass="7106">MLSFHSASTRMVNSKRAITECMEAAFGEGHATDCDLLVIYASMGHNFQHLYASTLTRESGLPLW</sequence>
<gene>
    <name evidence="1" type="ORF">SAMN05660964_02849</name>
</gene>
<keyword evidence="2" id="KW-1185">Reference proteome</keyword>
<dbReference type="AlphaFoldDB" id="A0A1H4F511"/>
<name>A0A1H4F511_9GAMM</name>
<evidence type="ECO:0000313" key="2">
    <source>
        <dbReference type="Proteomes" id="UP000199397"/>
    </source>
</evidence>
<proteinExistence type="predicted"/>
<accession>A0A1H4F511</accession>
<reference evidence="1 2" key="1">
    <citation type="submission" date="2016-10" db="EMBL/GenBank/DDBJ databases">
        <authorList>
            <person name="de Groot N.N."/>
        </authorList>
    </citation>
    <scope>NUCLEOTIDE SEQUENCE [LARGE SCALE GENOMIC DNA]</scope>
    <source>
        <strain evidence="1 2">DSM 21228</strain>
    </source>
</reference>
<dbReference type="Proteomes" id="UP000199397">
    <property type="component" value="Unassembled WGS sequence"/>
</dbReference>
<organism evidence="1 2">
    <name type="scientific">Thiothrix caldifontis</name>
    <dbReference type="NCBI Taxonomy" id="525918"/>
    <lineage>
        <taxon>Bacteria</taxon>
        <taxon>Pseudomonadati</taxon>
        <taxon>Pseudomonadota</taxon>
        <taxon>Gammaproteobacteria</taxon>
        <taxon>Thiotrichales</taxon>
        <taxon>Thiotrichaceae</taxon>
        <taxon>Thiothrix</taxon>
    </lineage>
</organism>
<dbReference type="STRING" id="525918.SAMN05660964_02849"/>